<gene>
    <name evidence="1" type="ORF">PEDI_27490</name>
</gene>
<organism evidence="1 2">
    <name type="scientific">Persicobacter diffluens</name>
    <dbReference type="NCBI Taxonomy" id="981"/>
    <lineage>
        <taxon>Bacteria</taxon>
        <taxon>Pseudomonadati</taxon>
        <taxon>Bacteroidota</taxon>
        <taxon>Cytophagia</taxon>
        <taxon>Cytophagales</taxon>
        <taxon>Persicobacteraceae</taxon>
        <taxon>Persicobacter</taxon>
    </lineage>
</organism>
<comment type="caution">
    <text evidence="1">The sequence shown here is derived from an EMBL/GenBank/DDBJ whole genome shotgun (WGS) entry which is preliminary data.</text>
</comment>
<accession>A0AAN4VZ92</accession>
<sequence>MGPAAAYTPAPGFRGSPHLPFGPLWFKQARSIPGPVGREEMGIWNKGQYWKVRNGFGGLPGRRKSKPNDSP</sequence>
<proteinExistence type="predicted"/>
<name>A0AAN4VZ92_9BACT</name>
<evidence type="ECO:0000313" key="2">
    <source>
        <dbReference type="Proteomes" id="UP001310022"/>
    </source>
</evidence>
<protein>
    <submittedName>
        <fullName evidence="1">Uncharacterized protein</fullName>
    </submittedName>
</protein>
<keyword evidence="2" id="KW-1185">Reference proteome</keyword>
<reference evidence="1 2" key="1">
    <citation type="submission" date="2021-12" db="EMBL/GenBank/DDBJ databases">
        <title>Genome sequencing of bacteria with rrn-lacking chromosome and rrn-plasmid.</title>
        <authorList>
            <person name="Anda M."/>
            <person name="Iwasaki W."/>
        </authorList>
    </citation>
    <scope>NUCLEOTIDE SEQUENCE [LARGE SCALE GENOMIC DNA]</scope>
    <source>
        <strain evidence="1 2">NBRC 15940</strain>
    </source>
</reference>
<evidence type="ECO:0000313" key="1">
    <source>
        <dbReference type="EMBL" id="GJM62197.1"/>
    </source>
</evidence>
<dbReference type="AlphaFoldDB" id="A0AAN4VZ92"/>
<dbReference type="Proteomes" id="UP001310022">
    <property type="component" value="Unassembled WGS sequence"/>
</dbReference>
<dbReference type="EMBL" id="BQKE01000001">
    <property type="protein sequence ID" value="GJM62197.1"/>
    <property type="molecule type" value="Genomic_DNA"/>
</dbReference>